<accession>A0A0N9RSJ2</accession>
<dbReference type="EMBL" id="KT454805">
    <property type="protein sequence ID" value="ALH47030.1"/>
    <property type="molecule type" value="Genomic_DNA"/>
</dbReference>
<proteinExistence type="predicted"/>
<keyword evidence="2" id="KW-1185">Reference proteome</keyword>
<dbReference type="OrthoDB" id="23723at10239"/>
<reference evidence="1 2" key="1">
    <citation type="journal article" date="2017" name="MBio">
        <title>Novel 'Superspreader' Bacteriophages Promote Horizontal Gene Transfer by Transformation.</title>
        <authorList>
            <person name="Keen E.C."/>
            <person name="Bliskovsky V.V."/>
            <person name="Malagon F."/>
            <person name="Baker J.D."/>
            <person name="Prince J.S."/>
            <person name="Klaus J.S."/>
            <person name="Adhya S.L."/>
        </authorList>
    </citation>
    <scope>NUCLEOTIDE SEQUENCE [LARGE SCALE GENOMIC DNA]</scope>
</reference>
<evidence type="ECO:0000313" key="1">
    <source>
        <dbReference type="EMBL" id="ALH47030.1"/>
    </source>
</evidence>
<evidence type="ECO:0000313" key="2">
    <source>
        <dbReference type="Proteomes" id="UP000202424"/>
    </source>
</evidence>
<sequence>MNETNVYKELYEANKRAELLQNTIISVAHRLANATGKDIKETNMDELLDAVDAKFGVKAAEEVAAE</sequence>
<dbReference type="GeneID" id="26626491"/>
<protein>
    <submittedName>
        <fullName evidence="1">Uncharacterized protein</fullName>
    </submittedName>
</protein>
<dbReference type="Proteomes" id="UP000202424">
    <property type="component" value="Segment"/>
</dbReference>
<dbReference type="RefSeq" id="YP_009199390.1">
    <property type="nucleotide sequence ID" value="NC_028808.2"/>
</dbReference>
<organism evidence="1 2">
    <name type="scientific">Escherichia phage phiSUSP1</name>
    <dbReference type="NCBI Taxonomy" id="1718606"/>
    <lineage>
        <taxon>Viruses</taxon>
        <taxon>Duplodnaviria</taxon>
        <taxon>Heunggongvirae</taxon>
        <taxon>Uroviricota</taxon>
        <taxon>Caudoviricetes</taxon>
        <taxon>Andersonviridae</taxon>
        <taxon>Ounavirinae</taxon>
        <taxon>Mooglevirus</taxon>
        <taxon>Mooglevirus susp1</taxon>
        <taxon>Suspvirus SUSP1</taxon>
    </lineage>
</organism>
<name>A0A0N9RSJ2_9CAUD</name>
<dbReference type="KEGG" id="vg:26626491"/>